<feature type="binding site" evidence="4">
    <location>
        <position position="307"/>
    </location>
    <ligand>
        <name>substrate</name>
    </ligand>
</feature>
<dbReference type="CDD" id="cd01298">
    <property type="entry name" value="ATZ_TRZ_like"/>
    <property type="match status" value="1"/>
</dbReference>
<feature type="binding site" evidence="4">
    <location>
        <position position="71"/>
    </location>
    <ligand>
        <name>Zn(2+)</name>
        <dbReference type="ChEBI" id="CHEBI:29105"/>
    </ligand>
</feature>
<reference evidence="7 8" key="1">
    <citation type="submission" date="2022-01" db="EMBL/GenBank/DDBJ databases">
        <title>Desulfofustis limnae sp. nov., a novel mesophilic sulfate-reducing bacterium isolated from marsh soil.</title>
        <authorList>
            <person name="Watanabe M."/>
            <person name="Takahashi A."/>
            <person name="Kojima H."/>
            <person name="Fukui M."/>
        </authorList>
    </citation>
    <scope>NUCLEOTIDE SEQUENCE [LARGE SCALE GENOMIC DNA]</scope>
    <source>
        <strain evidence="7 8">PPLL</strain>
    </source>
</reference>
<dbReference type="SUPFAM" id="SSF51338">
    <property type="entry name" value="Composite domain of metallo-dependent hydrolases"/>
    <property type="match status" value="2"/>
</dbReference>
<comment type="caution">
    <text evidence="4">Lacks conserved residue(s) required for the propagation of feature annotation.</text>
</comment>
<feature type="domain" description="Amidohydrolase-related" evidence="5">
    <location>
        <begin position="63"/>
        <end position="411"/>
    </location>
</feature>
<evidence type="ECO:0000313" key="7">
    <source>
        <dbReference type="EMBL" id="BDD87798.1"/>
    </source>
</evidence>
<gene>
    <name evidence="4 7" type="primary">mtaD</name>
    <name evidence="7" type="ORF">DPPLL_21630</name>
</gene>
<dbReference type="Gene3D" id="2.30.40.10">
    <property type="entry name" value="Urease, subunit C, domain 1"/>
    <property type="match status" value="1"/>
</dbReference>
<dbReference type="EMBL" id="AP025516">
    <property type="protein sequence ID" value="BDD87798.1"/>
    <property type="molecule type" value="Genomic_DNA"/>
</dbReference>
<protein>
    <recommendedName>
        <fullName evidence="4">5-methylthioadenosine/S-adenosylhomocysteine deaminase</fullName>
        <shortName evidence="4">MTA/SAH deaminase</shortName>
        <ecNumber evidence="4">3.5.4.28</ecNumber>
        <ecNumber evidence="4">3.5.4.31</ecNumber>
    </recommendedName>
</protein>
<dbReference type="Proteomes" id="UP000830055">
    <property type="component" value="Chromosome"/>
</dbReference>
<evidence type="ECO:0000256" key="3">
    <source>
        <dbReference type="ARBA" id="ARBA00022833"/>
    </source>
</evidence>
<name>A0ABM7WA76_9BACT</name>
<comment type="similarity">
    <text evidence="4">Belongs to the metallo-dependent hydrolases superfamily. MTA/SAH deaminase family.</text>
</comment>
<keyword evidence="1 4" id="KW-0479">Metal-binding</keyword>
<proteinExistence type="inferred from homology"/>
<dbReference type="PANTHER" id="PTHR43794">
    <property type="entry name" value="AMINOHYDROLASE SSNA-RELATED"/>
    <property type="match status" value="1"/>
</dbReference>
<dbReference type="Pfam" id="PF22039">
    <property type="entry name" value="HUTI_composite_bact"/>
    <property type="match status" value="1"/>
</dbReference>
<dbReference type="InterPro" id="IPR011059">
    <property type="entry name" value="Metal-dep_hydrolase_composite"/>
</dbReference>
<feature type="domain" description="Aminodeoxyfutalosine deaminase/Imidazolonepropionase-like composite" evidence="6">
    <location>
        <begin position="28"/>
        <end position="52"/>
    </location>
</feature>
<dbReference type="SUPFAM" id="SSF51556">
    <property type="entry name" value="Metallo-dependent hydrolases"/>
    <property type="match status" value="1"/>
</dbReference>
<dbReference type="InterPro" id="IPR054418">
    <property type="entry name" value="MQNX/HUTI_composite_N"/>
</dbReference>
<evidence type="ECO:0000313" key="8">
    <source>
        <dbReference type="Proteomes" id="UP000830055"/>
    </source>
</evidence>
<keyword evidence="8" id="KW-1185">Reference proteome</keyword>
<comment type="catalytic activity">
    <reaction evidence="4">
        <text>S-adenosyl-L-homocysteine + H2O + H(+) = S-inosyl-L-homocysteine + NH4(+)</text>
        <dbReference type="Rhea" id="RHEA:20716"/>
        <dbReference type="ChEBI" id="CHEBI:15377"/>
        <dbReference type="ChEBI" id="CHEBI:15378"/>
        <dbReference type="ChEBI" id="CHEBI:28938"/>
        <dbReference type="ChEBI" id="CHEBI:57856"/>
        <dbReference type="ChEBI" id="CHEBI:57985"/>
        <dbReference type="EC" id="3.5.4.28"/>
    </reaction>
</comment>
<comment type="cofactor">
    <cofactor evidence="4">
        <name>Zn(2+)</name>
        <dbReference type="ChEBI" id="CHEBI:29105"/>
    </cofactor>
    <text evidence="4">Binds 1 zinc ion per subunit.</text>
</comment>
<dbReference type="HAMAP" id="MF_01281">
    <property type="entry name" value="MTA_SAH_deamin"/>
    <property type="match status" value="1"/>
</dbReference>
<dbReference type="RefSeq" id="WP_284151210.1">
    <property type="nucleotide sequence ID" value="NZ_AP025516.1"/>
</dbReference>
<dbReference type="Gene3D" id="3.20.20.140">
    <property type="entry name" value="Metal-dependent hydrolases"/>
    <property type="match status" value="1"/>
</dbReference>
<comment type="function">
    <text evidence="4">Catalyzes the deamination of 5-methylthioadenosine and S-adenosyl-L-homocysteine into 5-methylthioinosine and S-inosyl-L-homocysteine, respectively. Is also able to deaminate adenosine.</text>
</comment>
<dbReference type="InterPro" id="IPR032466">
    <property type="entry name" value="Metal_Hydrolase"/>
</dbReference>
<feature type="binding site" evidence="4">
    <location>
        <position position="73"/>
    </location>
    <ligand>
        <name>Zn(2+)</name>
        <dbReference type="ChEBI" id="CHEBI:29105"/>
    </ligand>
</feature>
<dbReference type="InterPro" id="IPR006680">
    <property type="entry name" value="Amidohydro-rel"/>
</dbReference>
<accession>A0ABM7WA76</accession>
<feature type="binding site" evidence="4">
    <location>
        <position position="307"/>
    </location>
    <ligand>
        <name>Zn(2+)</name>
        <dbReference type="ChEBI" id="CHEBI:29105"/>
    </ligand>
</feature>
<feature type="binding site" evidence="4">
    <location>
        <position position="219"/>
    </location>
    <ligand>
        <name>Zn(2+)</name>
        <dbReference type="ChEBI" id="CHEBI:29105"/>
    </ligand>
</feature>
<sequence>MSSSLASLLVSGTFLLPTWRQQDCLENGAVLITGSTITAVGTRSELQRSHPGIPELHEPHGLIMPGLVNTHTHAPMACFRGLADDLPLMTWLQDHIFPLEARLDRPTVRLSALLSMAEMIKSGTTSFCDMYLFAEEVAAAAATAGLRCWFGEVLYDFPSPCYGALENGLRLTAELLDRFRDHPLITATVDPHSVYTCAPGLLEQCGRLAADHDSLLVTHLAETESEVHTCRSRYGKTPVEHLDSLGLLGSRTLAAHCVHLEESDIERFADRNVKVSHCLESNLKLASGVAPIPRLLERGVTVSLGTDGSASNNDVDLFSEMSSVAKVHKGVMLDPTVMSAETTLRAATIGGAEALAAAASIGTLAPGKQADLIVIDLDQPHLTPLYNLPSHLVYAARGADVIHSLIGGRPVMKNRQLLTIDESEVIARMGEALKKLRPGG</sequence>
<evidence type="ECO:0000259" key="5">
    <source>
        <dbReference type="Pfam" id="PF01979"/>
    </source>
</evidence>
<feature type="binding site" evidence="4">
    <location>
        <position position="100"/>
    </location>
    <ligand>
        <name>substrate</name>
    </ligand>
</feature>
<organism evidence="7 8">
    <name type="scientific">Desulfofustis limnaeus</name>
    <dbReference type="NCBI Taxonomy" id="2740163"/>
    <lineage>
        <taxon>Bacteria</taxon>
        <taxon>Pseudomonadati</taxon>
        <taxon>Thermodesulfobacteriota</taxon>
        <taxon>Desulfobulbia</taxon>
        <taxon>Desulfobulbales</taxon>
        <taxon>Desulfocapsaceae</taxon>
        <taxon>Desulfofustis</taxon>
    </lineage>
</organism>
<dbReference type="InterPro" id="IPR023512">
    <property type="entry name" value="Deaminase_MtaD/DadD"/>
</dbReference>
<dbReference type="EC" id="3.5.4.28" evidence="4"/>
<feature type="binding site" evidence="4">
    <location>
        <position position="192"/>
    </location>
    <ligand>
        <name>substrate</name>
    </ligand>
</feature>
<dbReference type="PANTHER" id="PTHR43794:SF11">
    <property type="entry name" value="AMIDOHYDROLASE-RELATED DOMAIN-CONTAINING PROTEIN"/>
    <property type="match status" value="1"/>
</dbReference>
<feature type="binding site" evidence="4">
    <location>
        <position position="222"/>
    </location>
    <ligand>
        <name>substrate</name>
    </ligand>
</feature>
<comment type="catalytic activity">
    <reaction evidence="4">
        <text>S-methyl-5'-thioadenosine + H2O + H(+) = S-methyl-5'-thioinosine + NH4(+)</text>
        <dbReference type="Rhea" id="RHEA:25025"/>
        <dbReference type="ChEBI" id="CHEBI:15377"/>
        <dbReference type="ChEBI" id="CHEBI:15378"/>
        <dbReference type="ChEBI" id="CHEBI:17509"/>
        <dbReference type="ChEBI" id="CHEBI:28938"/>
        <dbReference type="ChEBI" id="CHEBI:48595"/>
        <dbReference type="EC" id="3.5.4.31"/>
    </reaction>
</comment>
<dbReference type="EC" id="3.5.4.31" evidence="4"/>
<dbReference type="Pfam" id="PF01979">
    <property type="entry name" value="Amidohydro_1"/>
    <property type="match status" value="1"/>
</dbReference>
<keyword evidence="3 4" id="KW-0862">Zinc</keyword>
<evidence type="ECO:0000259" key="6">
    <source>
        <dbReference type="Pfam" id="PF22039"/>
    </source>
</evidence>
<dbReference type="InterPro" id="IPR050287">
    <property type="entry name" value="MTA/SAH_deaminase"/>
</dbReference>
<evidence type="ECO:0000256" key="2">
    <source>
        <dbReference type="ARBA" id="ARBA00022801"/>
    </source>
</evidence>
<evidence type="ECO:0000256" key="4">
    <source>
        <dbReference type="HAMAP-Rule" id="MF_01281"/>
    </source>
</evidence>
<evidence type="ECO:0000256" key="1">
    <source>
        <dbReference type="ARBA" id="ARBA00022723"/>
    </source>
</evidence>
<keyword evidence="2 4" id="KW-0378">Hydrolase</keyword>